<evidence type="ECO:0000256" key="2">
    <source>
        <dbReference type="ARBA" id="ARBA00022670"/>
    </source>
</evidence>
<dbReference type="SUPFAM" id="SSF63737">
    <property type="entry name" value="Leukotriene A4 hydrolase N-terminal domain"/>
    <property type="match status" value="1"/>
</dbReference>
<evidence type="ECO:0000256" key="5">
    <source>
        <dbReference type="ARBA" id="ARBA00022833"/>
    </source>
</evidence>
<feature type="domain" description="ERAP1-like C-terminal" evidence="11">
    <location>
        <begin position="511"/>
        <end position="826"/>
    </location>
</feature>
<feature type="domain" description="Aminopeptidase N-like N-terminal" evidence="12">
    <location>
        <begin position="19"/>
        <end position="223"/>
    </location>
</feature>
<reference evidence="13" key="1">
    <citation type="submission" date="2021-03" db="EMBL/GenBank/DDBJ databases">
        <title>Comparative genomics and phylogenomic investigation of the class Geoglossomycetes provide insights into ecological specialization and systematics.</title>
        <authorList>
            <person name="Melie T."/>
            <person name="Pirro S."/>
            <person name="Miller A.N."/>
            <person name="Quandt A."/>
        </authorList>
    </citation>
    <scope>NUCLEOTIDE SEQUENCE</scope>
    <source>
        <strain evidence="13">CAQ_001_2017</strain>
    </source>
</reference>
<evidence type="ECO:0000259" key="11">
    <source>
        <dbReference type="Pfam" id="PF11838"/>
    </source>
</evidence>
<dbReference type="PANTHER" id="PTHR11533">
    <property type="entry name" value="PROTEASE M1 ZINC METALLOPROTEASE"/>
    <property type="match status" value="1"/>
</dbReference>
<keyword evidence="4 9" id="KW-0378">Hydrolase</keyword>
<dbReference type="PANTHER" id="PTHR11533:SF171">
    <property type="entry name" value="AMINOPEPTIDASE"/>
    <property type="match status" value="1"/>
</dbReference>
<feature type="non-terminal residue" evidence="13">
    <location>
        <position position="849"/>
    </location>
</feature>
<dbReference type="FunFam" id="2.60.40.1910:FF:000004">
    <property type="entry name" value="Aminopeptidase"/>
    <property type="match status" value="1"/>
</dbReference>
<evidence type="ECO:0000256" key="3">
    <source>
        <dbReference type="ARBA" id="ARBA00022723"/>
    </source>
</evidence>
<dbReference type="PRINTS" id="PR00756">
    <property type="entry name" value="ALADIPTASE"/>
</dbReference>
<dbReference type="Pfam" id="PF17900">
    <property type="entry name" value="Peptidase_M1_N"/>
    <property type="match status" value="1"/>
</dbReference>
<dbReference type="InterPro" id="IPR027268">
    <property type="entry name" value="Peptidase_M4/M1_CTD_sf"/>
</dbReference>
<dbReference type="GO" id="GO:0008270">
    <property type="term" value="F:zinc ion binding"/>
    <property type="evidence" value="ECO:0007669"/>
    <property type="project" value="UniProtKB-UniRule"/>
</dbReference>
<dbReference type="GO" id="GO:0005737">
    <property type="term" value="C:cytoplasm"/>
    <property type="evidence" value="ECO:0007669"/>
    <property type="project" value="TreeGrafter"/>
</dbReference>
<proteinExistence type="inferred from homology"/>
<dbReference type="AlphaFoldDB" id="A0A9P8LB06"/>
<dbReference type="CDD" id="cd09601">
    <property type="entry name" value="M1_APN-Q_like"/>
    <property type="match status" value="1"/>
</dbReference>
<feature type="binding site" evidence="7">
    <location>
        <position position="335"/>
    </location>
    <ligand>
        <name>Zn(2+)</name>
        <dbReference type="ChEBI" id="CHEBI:29105"/>
        <note>catalytic</note>
    </ligand>
</feature>
<dbReference type="GO" id="GO:0016020">
    <property type="term" value="C:membrane"/>
    <property type="evidence" value="ECO:0007669"/>
    <property type="project" value="TreeGrafter"/>
</dbReference>
<keyword evidence="6 9" id="KW-0482">Metalloprotease</keyword>
<sequence>LKPTSYAISLYDLELGGIFGYQGTVKIKVDIKKSTKEVVLNANQLKVNSAEVTVEQTESKSLSLSIRPSVRKAKLTLPTSQETFKASGISYDEKSQRVTLAFPTDLPISTGTLLVLNFHGTVNNTMSGFYRSKYKPTATPVPSVPKDEDSYYMFSTQFESSDARRAFPCFDEPNLKAAFDFEIEIPEDQVALSNMPEKEVRKGSKPGLKIVSFDRTPVMSTYLLAWAFGDFDYVEDFTSRKYNGKNLPVRVYTTKGLKEQGRFALKNAAQIVDYFSEIFRIDYPLPKVDLLAVHEFSHGAMENWGLITYRTTAVLYDEASSDARYKNRVAYVVAHDWNVWGQFVTESVQTAFQLDSLRSSHPIAVPVRDALEIEQIFDAISYLKGSSVIRMLSGHLGVKTFLTGVSNYLKAHEYKNATTDDLWAALSDASGQDVNGIMDNWIKKIGFPVVSVTEESGQLEIRQSRFLSSGDVKPEEDETVWWIPLGLRTSQAATAVLTSRVQKFQGVDETFYKLNTNNNGFFRTNYPPNRLMRLSTVRDQLSVEDKIGLIGDAAALAVAGYGTTAGVLAFIEGLKAEDNYLVWAQVINSLANVRSVFAGNEEIAAGLKEFTLRLVTPATEKIGWEFSDEEDFLTGQLRALLISAAGGAGHKGTIEEAHRRFKLYTSGKDRSAIHQNLRLAVFRTVIEDGGRPAYEAVKNEYLNSTSVDGKEICLSSMGRIQTLDLLADLLAFTFSDKVAVQDMHTPAIALAANSKTRIGLWQYVKQNWVEVSSQLSRNMVVLDRWLKQALSKFADREVEKDIAEFFKDKDNTGYDRSLKVISDTIKGNANYKDRDEKLILEWLKTHNYA</sequence>
<dbReference type="GO" id="GO:0043171">
    <property type="term" value="P:peptide catabolic process"/>
    <property type="evidence" value="ECO:0007669"/>
    <property type="project" value="TreeGrafter"/>
</dbReference>
<accession>A0A9P8LB06</accession>
<dbReference type="Gene3D" id="1.10.390.10">
    <property type="entry name" value="Neutral Protease Domain 2"/>
    <property type="match status" value="2"/>
</dbReference>
<organism evidence="13 14">
    <name type="scientific">Trichoglossum hirsutum</name>
    <dbReference type="NCBI Taxonomy" id="265104"/>
    <lineage>
        <taxon>Eukaryota</taxon>
        <taxon>Fungi</taxon>
        <taxon>Dikarya</taxon>
        <taxon>Ascomycota</taxon>
        <taxon>Pezizomycotina</taxon>
        <taxon>Geoglossomycetes</taxon>
        <taxon>Geoglossales</taxon>
        <taxon>Geoglossaceae</taxon>
        <taxon>Trichoglossum</taxon>
    </lineage>
</organism>
<feature type="site" description="Transition state stabilizer" evidence="8">
    <location>
        <position position="382"/>
    </location>
</feature>
<dbReference type="InterPro" id="IPR045357">
    <property type="entry name" value="Aminopeptidase_N-like_N"/>
</dbReference>
<dbReference type="SUPFAM" id="SSF55486">
    <property type="entry name" value="Metalloproteases ('zincins'), catalytic domain"/>
    <property type="match status" value="1"/>
</dbReference>
<dbReference type="EC" id="3.4.11.-" evidence="9"/>
<dbReference type="GO" id="GO:0042277">
    <property type="term" value="F:peptide binding"/>
    <property type="evidence" value="ECO:0007669"/>
    <property type="project" value="TreeGrafter"/>
</dbReference>
<evidence type="ECO:0000313" key="14">
    <source>
        <dbReference type="Proteomes" id="UP000750711"/>
    </source>
</evidence>
<keyword evidence="14" id="KW-1185">Reference proteome</keyword>
<dbReference type="GO" id="GO:0070006">
    <property type="term" value="F:metalloaminopeptidase activity"/>
    <property type="evidence" value="ECO:0007669"/>
    <property type="project" value="TreeGrafter"/>
</dbReference>
<dbReference type="InterPro" id="IPR042097">
    <property type="entry name" value="Aminopeptidase_N-like_N_sf"/>
</dbReference>
<protein>
    <recommendedName>
        <fullName evidence="9">Aminopeptidase</fullName>
        <ecNumber evidence="9">3.4.11.-</ecNumber>
    </recommendedName>
</protein>
<gene>
    <name evidence="13" type="ORF">GP486_004479</name>
</gene>
<comment type="similarity">
    <text evidence="1 9">Belongs to the peptidase M1 family.</text>
</comment>
<keyword evidence="5 7" id="KW-0862">Zinc</keyword>
<dbReference type="Proteomes" id="UP000750711">
    <property type="component" value="Unassembled WGS sequence"/>
</dbReference>
<dbReference type="FunFam" id="1.25.50.20:FF:000002">
    <property type="entry name" value="Aminopeptidase"/>
    <property type="match status" value="1"/>
</dbReference>
<dbReference type="Pfam" id="PF11838">
    <property type="entry name" value="ERAP1_C"/>
    <property type="match status" value="1"/>
</dbReference>
<dbReference type="InterPro" id="IPR014782">
    <property type="entry name" value="Peptidase_M1_dom"/>
</dbReference>
<keyword evidence="3 7" id="KW-0479">Metal-binding</keyword>
<keyword evidence="9" id="KW-0031">Aminopeptidase</keyword>
<dbReference type="Pfam" id="PF01433">
    <property type="entry name" value="Peptidase_M1"/>
    <property type="match status" value="1"/>
</dbReference>
<dbReference type="Gene3D" id="2.60.40.1910">
    <property type="match status" value="1"/>
</dbReference>
<dbReference type="InterPro" id="IPR034016">
    <property type="entry name" value="M1_APN-typ"/>
</dbReference>
<evidence type="ECO:0000256" key="7">
    <source>
        <dbReference type="PIRSR" id="PIRSR634016-3"/>
    </source>
</evidence>
<evidence type="ECO:0000256" key="1">
    <source>
        <dbReference type="ARBA" id="ARBA00010136"/>
    </source>
</evidence>
<dbReference type="Gene3D" id="2.60.40.1730">
    <property type="entry name" value="tricorn interacting facor f3 domain"/>
    <property type="match status" value="1"/>
</dbReference>
<keyword evidence="2 9" id="KW-0645">Protease</keyword>
<evidence type="ECO:0000256" key="8">
    <source>
        <dbReference type="PIRSR" id="PIRSR634016-4"/>
    </source>
</evidence>
<dbReference type="Gene3D" id="1.25.50.20">
    <property type="match status" value="1"/>
</dbReference>
<dbReference type="EMBL" id="JAGHQM010000709">
    <property type="protein sequence ID" value="KAH0558894.1"/>
    <property type="molecule type" value="Genomic_DNA"/>
</dbReference>
<evidence type="ECO:0000259" key="12">
    <source>
        <dbReference type="Pfam" id="PF17900"/>
    </source>
</evidence>
<evidence type="ECO:0000313" key="13">
    <source>
        <dbReference type="EMBL" id="KAH0558894.1"/>
    </source>
</evidence>
<comment type="cofactor">
    <cofactor evidence="7 9">
        <name>Zn(2+)</name>
        <dbReference type="ChEBI" id="CHEBI:29105"/>
    </cofactor>
    <text evidence="7 9">Binds 1 zinc ion per subunit.</text>
</comment>
<dbReference type="InterPro" id="IPR050344">
    <property type="entry name" value="Peptidase_M1_aminopeptidases"/>
</dbReference>
<dbReference type="GO" id="GO:0006508">
    <property type="term" value="P:proteolysis"/>
    <property type="evidence" value="ECO:0007669"/>
    <property type="project" value="UniProtKB-KW"/>
</dbReference>
<dbReference type="InterPro" id="IPR024571">
    <property type="entry name" value="ERAP1-like_C_dom"/>
</dbReference>
<dbReference type="FunFam" id="2.60.40.1730:FF:000002">
    <property type="entry name" value="Aminopeptidase"/>
    <property type="match status" value="1"/>
</dbReference>
<feature type="domain" description="Peptidase M1 membrane alanine aminopeptidase" evidence="10">
    <location>
        <begin position="336"/>
        <end position="441"/>
    </location>
</feature>
<evidence type="ECO:0000256" key="6">
    <source>
        <dbReference type="ARBA" id="ARBA00023049"/>
    </source>
</evidence>
<name>A0A9P8LB06_9PEZI</name>
<comment type="caution">
    <text evidence="13">The sequence shown here is derived from an EMBL/GenBank/DDBJ whole genome shotgun (WGS) entry which is preliminary data.</text>
</comment>
<evidence type="ECO:0000256" key="9">
    <source>
        <dbReference type="RuleBase" id="RU364040"/>
    </source>
</evidence>
<evidence type="ECO:0000256" key="4">
    <source>
        <dbReference type="ARBA" id="ARBA00022801"/>
    </source>
</evidence>
<dbReference type="InterPro" id="IPR001930">
    <property type="entry name" value="Peptidase_M1"/>
</dbReference>
<evidence type="ECO:0000259" key="10">
    <source>
        <dbReference type="Pfam" id="PF01433"/>
    </source>
</evidence>